<reference evidence="1" key="1">
    <citation type="submission" date="2022-06" db="EMBL/GenBank/DDBJ databases">
        <title>Genome Sequence of Candolleomyces eurysporus.</title>
        <authorList>
            <person name="Buettner E."/>
        </authorList>
    </citation>
    <scope>NUCLEOTIDE SEQUENCE</scope>
    <source>
        <strain evidence="1">VTCC 930004</strain>
    </source>
</reference>
<feature type="non-terminal residue" evidence="1">
    <location>
        <position position="445"/>
    </location>
</feature>
<evidence type="ECO:0008006" key="3">
    <source>
        <dbReference type="Google" id="ProtNLM"/>
    </source>
</evidence>
<protein>
    <recommendedName>
        <fullName evidence="3">F-box domain-containing protein</fullName>
    </recommendedName>
</protein>
<accession>A0A9W8J0E5</accession>
<dbReference type="SUPFAM" id="SSF52047">
    <property type="entry name" value="RNI-like"/>
    <property type="match status" value="1"/>
</dbReference>
<dbReference type="Gene3D" id="3.80.10.10">
    <property type="entry name" value="Ribonuclease Inhibitor"/>
    <property type="match status" value="1"/>
</dbReference>
<proteinExistence type="predicted"/>
<sequence>MDMVISKKLLNIHDLPPEVLGVIFTAYLNTNTPNPDDSYELHEVPRYRVSSQLYCPSSPILLGQVCSTWRAFTQSLPTLWRKISVSCPRPQDISLFAQWLERSGESPIDLTLVDCFGTNVVSTTAIREIFRLALSQSYRWSTVAFDLATDMGDLVASQTLPPAMALGSFDLKLAHWSESSVRSLLHLLYSSPSLHRVIYSMPSSNTALPAILQTPDNLLSTITHLEVKHIAAEELFPLLNRYSSLIHLSFKTTTLHKNPYLSPQPLTLPSLQSLRLDHSYDIIPLLNTLCLPSLKHLELPNGFSSASSPQCKSDEGWNALFNLIERSSLLEAPVKLESLVLTVFGMEEERIVRGLSSPLLAPLRSLNIKSKVGDQLMKALTRVESGLLPRLEELELNSCWSSDGLLTELVSSRQTYLKRVKATMLGSQSFPRDMALRMPGVCVDF</sequence>
<dbReference type="OrthoDB" id="3056922at2759"/>
<organism evidence="1 2">
    <name type="scientific">Candolleomyces eurysporus</name>
    <dbReference type="NCBI Taxonomy" id="2828524"/>
    <lineage>
        <taxon>Eukaryota</taxon>
        <taxon>Fungi</taxon>
        <taxon>Dikarya</taxon>
        <taxon>Basidiomycota</taxon>
        <taxon>Agaricomycotina</taxon>
        <taxon>Agaricomycetes</taxon>
        <taxon>Agaricomycetidae</taxon>
        <taxon>Agaricales</taxon>
        <taxon>Agaricineae</taxon>
        <taxon>Psathyrellaceae</taxon>
        <taxon>Candolleomyces</taxon>
    </lineage>
</organism>
<comment type="caution">
    <text evidence="1">The sequence shown here is derived from an EMBL/GenBank/DDBJ whole genome shotgun (WGS) entry which is preliminary data.</text>
</comment>
<evidence type="ECO:0000313" key="1">
    <source>
        <dbReference type="EMBL" id="KAJ2921963.1"/>
    </source>
</evidence>
<evidence type="ECO:0000313" key="2">
    <source>
        <dbReference type="Proteomes" id="UP001140091"/>
    </source>
</evidence>
<dbReference type="InterPro" id="IPR032675">
    <property type="entry name" value="LRR_dom_sf"/>
</dbReference>
<name>A0A9W8J0E5_9AGAR</name>
<keyword evidence="2" id="KW-1185">Reference proteome</keyword>
<dbReference type="Proteomes" id="UP001140091">
    <property type="component" value="Unassembled WGS sequence"/>
</dbReference>
<gene>
    <name evidence="1" type="ORF">H1R20_g15126</name>
</gene>
<dbReference type="AlphaFoldDB" id="A0A9W8J0E5"/>
<dbReference type="EMBL" id="JANBPK010001528">
    <property type="protein sequence ID" value="KAJ2921963.1"/>
    <property type="molecule type" value="Genomic_DNA"/>
</dbReference>